<sequence>MPIQQIRASREDDITAITAIYRHHVLHGTGTFEVEPPSEADMRQRRADVLGKGLPYLVAEGEHGDILGFAYCNWFKPRPAYRFSAEDSIYVADAARGQGVGRLLLDALCADAEQAGVRRLMAVIGDSANAGSIGVHSAAGFSHAGVLRSVGWKFDKWLDIVLMDKPLGAGDTTAPE</sequence>
<organism evidence="2">
    <name type="scientific">bioreactor metagenome</name>
    <dbReference type="NCBI Taxonomy" id="1076179"/>
    <lineage>
        <taxon>unclassified sequences</taxon>
        <taxon>metagenomes</taxon>
        <taxon>ecological metagenomes</taxon>
    </lineage>
</organism>
<dbReference type="SUPFAM" id="SSF55729">
    <property type="entry name" value="Acyl-CoA N-acyltransferases (Nat)"/>
    <property type="match status" value="1"/>
</dbReference>
<proteinExistence type="predicted"/>
<dbReference type="Pfam" id="PF13420">
    <property type="entry name" value="Acetyltransf_4"/>
    <property type="match status" value="1"/>
</dbReference>
<dbReference type="GO" id="GO:0016747">
    <property type="term" value="F:acyltransferase activity, transferring groups other than amino-acyl groups"/>
    <property type="evidence" value="ECO:0007669"/>
    <property type="project" value="InterPro"/>
</dbReference>
<dbReference type="InterPro" id="IPR016181">
    <property type="entry name" value="Acyl_CoA_acyltransferase"/>
</dbReference>
<dbReference type="CDD" id="cd04301">
    <property type="entry name" value="NAT_SF"/>
    <property type="match status" value="1"/>
</dbReference>
<accession>A0A644XZ10</accession>
<dbReference type="PROSITE" id="PS51186">
    <property type="entry name" value="GNAT"/>
    <property type="match status" value="1"/>
</dbReference>
<protein>
    <submittedName>
        <fullName evidence="2">L-methionine sulfoximine/L-methionine sulfone acetyltransferase</fullName>
        <ecNumber evidence="2">2.3.1.-</ecNumber>
    </submittedName>
</protein>
<comment type="caution">
    <text evidence="2">The sequence shown here is derived from an EMBL/GenBank/DDBJ whole genome shotgun (WGS) entry which is preliminary data.</text>
</comment>
<dbReference type="EMBL" id="VSSQ01003603">
    <property type="protein sequence ID" value="MPM21495.1"/>
    <property type="molecule type" value="Genomic_DNA"/>
</dbReference>
<feature type="domain" description="N-acetyltransferase" evidence="1">
    <location>
        <begin position="4"/>
        <end position="168"/>
    </location>
</feature>
<dbReference type="PANTHER" id="PTHR43072:SF8">
    <property type="entry name" value="ACYLTRANSFERASE FABY-RELATED"/>
    <property type="match status" value="1"/>
</dbReference>
<gene>
    <name evidence="2" type="primary">pitA_6</name>
    <name evidence="2" type="ORF">SDC9_67939</name>
</gene>
<dbReference type="InterPro" id="IPR000182">
    <property type="entry name" value="GNAT_dom"/>
</dbReference>
<dbReference type="Gene3D" id="3.40.630.30">
    <property type="match status" value="1"/>
</dbReference>
<dbReference type="PANTHER" id="PTHR43072">
    <property type="entry name" value="N-ACETYLTRANSFERASE"/>
    <property type="match status" value="1"/>
</dbReference>
<name>A0A644XZ10_9ZZZZ</name>
<dbReference type="EC" id="2.3.1.-" evidence="2"/>
<keyword evidence="2" id="KW-0012">Acyltransferase</keyword>
<evidence type="ECO:0000313" key="2">
    <source>
        <dbReference type="EMBL" id="MPM21495.1"/>
    </source>
</evidence>
<keyword evidence="2" id="KW-0808">Transferase</keyword>
<dbReference type="AlphaFoldDB" id="A0A644XZ10"/>
<reference evidence="2" key="1">
    <citation type="submission" date="2019-08" db="EMBL/GenBank/DDBJ databases">
        <authorList>
            <person name="Kucharzyk K."/>
            <person name="Murdoch R.W."/>
            <person name="Higgins S."/>
            <person name="Loffler F."/>
        </authorList>
    </citation>
    <scope>NUCLEOTIDE SEQUENCE</scope>
</reference>
<evidence type="ECO:0000259" key="1">
    <source>
        <dbReference type="PROSITE" id="PS51186"/>
    </source>
</evidence>